<feature type="region of interest" description="Disordered" evidence="1">
    <location>
        <begin position="58"/>
        <end position="87"/>
    </location>
</feature>
<evidence type="ECO:0000313" key="2">
    <source>
        <dbReference type="EMBL" id="KAK3264484.1"/>
    </source>
</evidence>
<accession>A0AAE0KXT3</accession>
<dbReference type="Proteomes" id="UP001190700">
    <property type="component" value="Unassembled WGS sequence"/>
</dbReference>
<dbReference type="AlphaFoldDB" id="A0AAE0KXT3"/>
<organism evidence="2 3">
    <name type="scientific">Cymbomonas tetramitiformis</name>
    <dbReference type="NCBI Taxonomy" id="36881"/>
    <lineage>
        <taxon>Eukaryota</taxon>
        <taxon>Viridiplantae</taxon>
        <taxon>Chlorophyta</taxon>
        <taxon>Pyramimonadophyceae</taxon>
        <taxon>Pyramimonadales</taxon>
        <taxon>Pyramimonadaceae</taxon>
        <taxon>Cymbomonas</taxon>
    </lineage>
</organism>
<protein>
    <submittedName>
        <fullName evidence="2">Uncharacterized protein</fullName>
    </submittedName>
</protein>
<evidence type="ECO:0000313" key="3">
    <source>
        <dbReference type="Proteomes" id="UP001190700"/>
    </source>
</evidence>
<feature type="compositionally biased region" description="Low complexity" evidence="1">
    <location>
        <begin position="66"/>
        <end position="86"/>
    </location>
</feature>
<proteinExistence type="predicted"/>
<keyword evidence="3" id="KW-1185">Reference proteome</keyword>
<reference evidence="2 3" key="1">
    <citation type="journal article" date="2015" name="Genome Biol. Evol.">
        <title>Comparative Genomics of a Bacterivorous Green Alga Reveals Evolutionary Causalities and Consequences of Phago-Mixotrophic Mode of Nutrition.</title>
        <authorList>
            <person name="Burns J.A."/>
            <person name="Paasch A."/>
            <person name="Narechania A."/>
            <person name="Kim E."/>
        </authorList>
    </citation>
    <scope>NUCLEOTIDE SEQUENCE [LARGE SCALE GENOMIC DNA]</scope>
    <source>
        <strain evidence="2 3">PLY_AMNH</strain>
    </source>
</reference>
<feature type="non-terminal residue" evidence="2">
    <location>
        <position position="1"/>
    </location>
</feature>
<name>A0AAE0KXT3_9CHLO</name>
<sequence>GQLTLAVWCPIGREEQLSFEQCHEVHIGRAENIVGTGLVTARGLMVGTCGNRHRAVQSWNDEQDGRSIASASGAQSGDGQAGARRAAGGGCGRIKVTSWEFETGAWALRKSAEWRKLMKVAAGPMMGWRASWGGTPAPSGEAQRYAEALRDPVVTENEWSRDQPMQAWKGREDVGASRPESAVQKLNSLLRIVTFEAHRLIQVHGYWASECYELHWDTGGQQRLVLPSAMAAAAATASEAFEAEGGWAEELVQELQLDMGRYRDEALAPNTRRCYGTKVKAFVSFCTVFACLGCLTPLLKASDTALCQFG</sequence>
<evidence type="ECO:0000256" key="1">
    <source>
        <dbReference type="SAM" id="MobiDB-lite"/>
    </source>
</evidence>
<dbReference type="EMBL" id="LGRX02014514">
    <property type="protein sequence ID" value="KAK3264484.1"/>
    <property type="molecule type" value="Genomic_DNA"/>
</dbReference>
<gene>
    <name evidence="2" type="ORF">CYMTET_26778</name>
</gene>
<comment type="caution">
    <text evidence="2">The sequence shown here is derived from an EMBL/GenBank/DDBJ whole genome shotgun (WGS) entry which is preliminary data.</text>
</comment>